<comment type="caution">
    <text evidence="1">The sequence shown here is derived from an EMBL/GenBank/DDBJ whole genome shotgun (WGS) entry which is preliminary data.</text>
</comment>
<organism evidence="1 2">
    <name type="scientific">Scutellospora calospora</name>
    <dbReference type="NCBI Taxonomy" id="85575"/>
    <lineage>
        <taxon>Eukaryota</taxon>
        <taxon>Fungi</taxon>
        <taxon>Fungi incertae sedis</taxon>
        <taxon>Mucoromycota</taxon>
        <taxon>Glomeromycotina</taxon>
        <taxon>Glomeromycetes</taxon>
        <taxon>Diversisporales</taxon>
        <taxon>Gigasporaceae</taxon>
        <taxon>Scutellospora</taxon>
    </lineage>
</organism>
<gene>
    <name evidence="1" type="ORF">SCALOS_LOCUS2857</name>
</gene>
<reference evidence="1" key="1">
    <citation type="submission" date="2021-06" db="EMBL/GenBank/DDBJ databases">
        <authorList>
            <person name="Kallberg Y."/>
            <person name="Tangrot J."/>
            <person name="Rosling A."/>
        </authorList>
    </citation>
    <scope>NUCLEOTIDE SEQUENCE</scope>
    <source>
        <strain evidence="1">AU212A</strain>
    </source>
</reference>
<dbReference type="EMBL" id="CAJVPM010002741">
    <property type="protein sequence ID" value="CAG8491844.1"/>
    <property type="molecule type" value="Genomic_DNA"/>
</dbReference>
<evidence type="ECO:0000313" key="2">
    <source>
        <dbReference type="Proteomes" id="UP000789860"/>
    </source>
</evidence>
<evidence type="ECO:0000313" key="1">
    <source>
        <dbReference type="EMBL" id="CAG8491844.1"/>
    </source>
</evidence>
<name>A0ACA9KSZ8_9GLOM</name>
<accession>A0ACA9KSZ8</accession>
<protein>
    <submittedName>
        <fullName evidence="1">4662_t:CDS:1</fullName>
    </submittedName>
</protein>
<dbReference type="Proteomes" id="UP000789860">
    <property type="component" value="Unassembled WGS sequence"/>
</dbReference>
<sequence length="71" mass="7941">MQNNANITKTTDVYAILTNESYLEIPANTSKEKTILASSSSIQEIYTDEHPKNSSTEEQQDTSRTNESNNT</sequence>
<keyword evidence="2" id="KW-1185">Reference proteome</keyword>
<proteinExistence type="predicted"/>